<dbReference type="InterPro" id="IPR036291">
    <property type="entry name" value="NAD(P)-bd_dom_sf"/>
</dbReference>
<reference evidence="5 6" key="1">
    <citation type="submission" date="2015-06" db="EMBL/GenBank/DDBJ databases">
        <title>Marinobacter subterrani, a genetically tractable neutrophilic iron-oxidizing strain isolated from the Soudan Iron Mine.</title>
        <authorList>
            <person name="Bonis B.M."/>
            <person name="Gralnick J.A."/>
        </authorList>
    </citation>
    <scope>NUCLEOTIDE SEQUENCE [LARGE SCALE GENOMIC DNA]</scope>
    <source>
        <strain evidence="5 6">JG233</strain>
    </source>
</reference>
<dbReference type="PANTHER" id="PTHR43833">
    <property type="entry name" value="POTASSIUM CHANNEL PROTEIN 2-RELATED-RELATED"/>
    <property type="match status" value="1"/>
</dbReference>
<dbReference type="GO" id="GO:0006813">
    <property type="term" value="P:potassium ion transport"/>
    <property type="evidence" value="ECO:0007669"/>
    <property type="project" value="InterPro"/>
</dbReference>
<name>A0A0J7JGP9_9GAMM</name>
<dbReference type="EMBL" id="LFBU01000001">
    <property type="protein sequence ID" value="KMQ76911.1"/>
    <property type="molecule type" value="Genomic_DNA"/>
</dbReference>
<proteinExistence type="predicted"/>
<protein>
    <submittedName>
        <fullName evidence="5">Trk K+ transport system, NAD-binding component</fullName>
    </submittedName>
</protein>
<feature type="domain" description="RCK N-terminal" evidence="3">
    <location>
        <begin position="151"/>
        <end position="234"/>
    </location>
</feature>
<dbReference type="AlphaFoldDB" id="A0A0J7JGP9"/>
<dbReference type="PANTHER" id="PTHR43833:SF9">
    <property type="entry name" value="POTASSIUM CHANNEL PROTEIN YUGO-RELATED"/>
    <property type="match status" value="1"/>
</dbReference>
<evidence type="ECO:0000259" key="3">
    <source>
        <dbReference type="Pfam" id="PF02254"/>
    </source>
</evidence>
<dbReference type="InterPro" id="IPR050721">
    <property type="entry name" value="Trk_Ktr_HKT_K-transport"/>
</dbReference>
<gene>
    <name evidence="5" type="ORF">Msub_13126</name>
</gene>
<evidence type="ECO:0000256" key="2">
    <source>
        <dbReference type="SAM" id="Phobius"/>
    </source>
</evidence>
<dbReference type="SUPFAM" id="SSF81324">
    <property type="entry name" value="Voltage-gated potassium channels"/>
    <property type="match status" value="1"/>
</dbReference>
<feature type="transmembrane region" description="Helical" evidence="2">
    <location>
        <begin position="52"/>
        <end position="68"/>
    </location>
</feature>
<dbReference type="PATRIC" id="fig|1658765.3.peg.3156"/>
<dbReference type="RefSeq" id="WP_048496821.1">
    <property type="nucleotide sequence ID" value="NZ_LFBU01000001.1"/>
</dbReference>
<dbReference type="Proteomes" id="UP000036102">
    <property type="component" value="Unassembled WGS sequence"/>
</dbReference>
<organism evidence="5 6">
    <name type="scientific">Marinobacter subterrani</name>
    <dbReference type="NCBI Taxonomy" id="1658765"/>
    <lineage>
        <taxon>Bacteria</taxon>
        <taxon>Pseudomonadati</taxon>
        <taxon>Pseudomonadota</taxon>
        <taxon>Gammaproteobacteria</taxon>
        <taxon>Pseudomonadales</taxon>
        <taxon>Marinobacteraceae</taxon>
        <taxon>Marinobacter</taxon>
    </lineage>
</organism>
<feature type="domain" description="Potassium channel" evidence="4">
    <location>
        <begin position="26"/>
        <end position="102"/>
    </location>
</feature>
<dbReference type="Gene3D" id="3.40.50.720">
    <property type="entry name" value="NAD(P)-binding Rossmann-like Domain"/>
    <property type="match status" value="1"/>
</dbReference>
<dbReference type="Pfam" id="PF02254">
    <property type="entry name" value="TrkA_N"/>
    <property type="match status" value="1"/>
</dbReference>
<dbReference type="SUPFAM" id="SSF51735">
    <property type="entry name" value="NAD(P)-binding Rossmann-fold domains"/>
    <property type="match status" value="1"/>
</dbReference>
<dbReference type="Pfam" id="PF07885">
    <property type="entry name" value="Ion_trans_2"/>
    <property type="match status" value="1"/>
</dbReference>
<feature type="transmembrane region" description="Helical" evidence="2">
    <location>
        <begin position="80"/>
        <end position="103"/>
    </location>
</feature>
<feature type="transmembrane region" description="Helical" evidence="2">
    <location>
        <begin position="12"/>
        <end position="32"/>
    </location>
</feature>
<dbReference type="InterPro" id="IPR013099">
    <property type="entry name" value="K_chnl_dom"/>
</dbReference>
<keyword evidence="2" id="KW-1133">Transmembrane helix</keyword>
<dbReference type="STRING" id="1658765.Msub_13126"/>
<dbReference type="Gene3D" id="1.10.287.70">
    <property type="match status" value="1"/>
</dbReference>
<comment type="caution">
    <text evidence="5">The sequence shown here is derived from an EMBL/GenBank/DDBJ whole genome shotgun (WGS) entry which is preliminary data.</text>
</comment>
<evidence type="ECO:0000259" key="4">
    <source>
        <dbReference type="Pfam" id="PF07885"/>
    </source>
</evidence>
<keyword evidence="2" id="KW-0472">Membrane</keyword>
<accession>A0A0J7JGP9</accession>
<evidence type="ECO:0000313" key="6">
    <source>
        <dbReference type="Proteomes" id="UP000036102"/>
    </source>
</evidence>
<evidence type="ECO:0000313" key="5">
    <source>
        <dbReference type="EMBL" id="KMQ76911.1"/>
    </source>
</evidence>
<keyword evidence="2" id="KW-0812">Transmembrane</keyword>
<dbReference type="InterPro" id="IPR003148">
    <property type="entry name" value="RCK_N"/>
</dbReference>
<sequence length="357" mass="39258">MIIFQRLRALFANYFAELSGLNLAVMLISYAALSWAGLSLAGEHSLTSPDHFFYWLIITASTVGYGDFSPETTIGRIWTIGFIVPAGLSLFALTIGRIGAFAVHHWQKGIKGMKDFQVFENHIVVIGWNDTRTLHLLELLLKEESMAGSNRAVLLAATSPQENPMPDSIYFVRLGQYTDERELKRTGIAQASCVIIDSPEDDVTLTCALLCYQLNPAAHMIAYFNNERLSQLLTHHCPTVECTPSVAVEMLAKSAADPGSSALHHDLLSVAGGMTQFSLMLPETAPRQSVGDLLHPFKQIFDALIIGVQEPGEKSIEINPGLTYPVGPGARIYYIANRRILAEDWHAFVDQTNQPAG</sequence>
<dbReference type="GO" id="GO:0005886">
    <property type="term" value="C:plasma membrane"/>
    <property type="evidence" value="ECO:0007669"/>
    <property type="project" value="UniProtKB-SubCell"/>
</dbReference>
<keyword evidence="6" id="KW-1185">Reference proteome</keyword>
<dbReference type="OrthoDB" id="9813518at2"/>
<comment type="subcellular location">
    <subcellularLocation>
        <location evidence="1">Cell membrane</location>
        <topology evidence="1">Multi-pass membrane protein</topology>
    </subcellularLocation>
</comment>
<evidence type="ECO:0000256" key="1">
    <source>
        <dbReference type="ARBA" id="ARBA00004651"/>
    </source>
</evidence>